<accession>A0A9P1BZY8</accession>
<reference evidence="3" key="2">
    <citation type="submission" date="2024-04" db="EMBL/GenBank/DDBJ databases">
        <authorList>
            <person name="Chen Y."/>
            <person name="Shah S."/>
            <person name="Dougan E. K."/>
            <person name="Thang M."/>
            <person name="Chan C."/>
        </authorList>
    </citation>
    <scope>NUCLEOTIDE SEQUENCE [LARGE SCALE GENOMIC DNA]</scope>
</reference>
<protein>
    <submittedName>
        <fullName evidence="2">Uncharacterized protein</fullName>
    </submittedName>
</protein>
<feature type="compositionally biased region" description="Basic and acidic residues" evidence="1">
    <location>
        <begin position="1227"/>
        <end position="1257"/>
    </location>
</feature>
<evidence type="ECO:0000256" key="1">
    <source>
        <dbReference type="SAM" id="MobiDB-lite"/>
    </source>
</evidence>
<feature type="compositionally biased region" description="Basic and acidic residues" evidence="1">
    <location>
        <begin position="1184"/>
        <end position="1193"/>
    </location>
</feature>
<feature type="compositionally biased region" description="Basic and acidic residues" evidence="1">
    <location>
        <begin position="247"/>
        <end position="261"/>
    </location>
</feature>
<dbReference type="EMBL" id="CAMXCT030000706">
    <property type="protein sequence ID" value="CAL4769660.1"/>
    <property type="molecule type" value="Genomic_DNA"/>
</dbReference>
<dbReference type="OrthoDB" id="425389at2759"/>
<name>A0A9P1BZY8_9DINO</name>
<keyword evidence="4" id="KW-1185">Reference proteome</keyword>
<dbReference type="EMBL" id="CAMXCT020000706">
    <property type="protein sequence ID" value="CAL1135723.1"/>
    <property type="molecule type" value="Genomic_DNA"/>
</dbReference>
<proteinExistence type="predicted"/>
<gene>
    <name evidence="2" type="ORF">C1SCF055_LOCUS10053</name>
</gene>
<evidence type="ECO:0000313" key="3">
    <source>
        <dbReference type="EMBL" id="CAL1135723.1"/>
    </source>
</evidence>
<dbReference type="Proteomes" id="UP001152797">
    <property type="component" value="Unassembled WGS sequence"/>
</dbReference>
<reference evidence="2" key="1">
    <citation type="submission" date="2022-10" db="EMBL/GenBank/DDBJ databases">
        <authorList>
            <person name="Chen Y."/>
            <person name="Dougan E. K."/>
            <person name="Chan C."/>
            <person name="Rhodes N."/>
            <person name="Thang M."/>
        </authorList>
    </citation>
    <scope>NUCLEOTIDE SEQUENCE</scope>
</reference>
<feature type="region of interest" description="Disordered" evidence="1">
    <location>
        <begin position="242"/>
        <end position="261"/>
    </location>
</feature>
<organism evidence="2">
    <name type="scientific">Cladocopium goreaui</name>
    <dbReference type="NCBI Taxonomy" id="2562237"/>
    <lineage>
        <taxon>Eukaryota</taxon>
        <taxon>Sar</taxon>
        <taxon>Alveolata</taxon>
        <taxon>Dinophyceae</taxon>
        <taxon>Suessiales</taxon>
        <taxon>Symbiodiniaceae</taxon>
        <taxon>Cladocopium</taxon>
    </lineage>
</organism>
<comment type="caution">
    <text evidence="2">The sequence shown here is derived from an EMBL/GenBank/DDBJ whole genome shotgun (WGS) entry which is preliminary data.</text>
</comment>
<feature type="region of interest" description="Disordered" evidence="1">
    <location>
        <begin position="1184"/>
        <end position="1257"/>
    </location>
</feature>
<feature type="compositionally biased region" description="Basic residues" evidence="1">
    <location>
        <begin position="1194"/>
        <end position="1213"/>
    </location>
</feature>
<evidence type="ECO:0000313" key="2">
    <source>
        <dbReference type="EMBL" id="CAI3982348.1"/>
    </source>
</evidence>
<evidence type="ECO:0000313" key="4">
    <source>
        <dbReference type="Proteomes" id="UP001152797"/>
    </source>
</evidence>
<sequence>MDIIEIDQLKETFTATFKLQFEYVDPTLITTWQIIKYRKFDGKKTSVATVEGHILGYEPGHFEAQKVVLGKRLVKTVQKEKVIDADDDMEVKYAGYVCVPKKDLLSVSLPEDHNWQNHPALEWTFMNLVVREHQFIFESRHINFFDELGGHVTHEWKIQATFSERLHLKEMPFDRQLLRIQVVGEIPNYMMKFTPLFAKAGNLKNIEVIKEQGEFNRARFDLHIYVERKKFVWPRGTKLKQHLAGPSDERAGKPIESDDREPCRNMQNHADRIKDQMRYVACAHGVAGKHADRLGGGNRKTLDLQDELQALKSWIDGHLRTPLPTFFQTAAGVLPEVLKAASSAVEHWLLQRQMTLERFDSCRELSDTAGDDVMAVNDDEKKEGITFWQKAMALAEKIERDGAFEWTNSARVAFSASLIGKQARAVCPSGVMALKLVRCIGHDNEQKQEEIFSLDKDVEELLQWEEADLSKLLYNAWPIWGLTALLSKQRHHDFLLTVPMLSESGLEDAPLLQVLESGHRPILGGAVLVSAIRLTGEELGVWLARLRRSLQSRHGIDHHVLLVLPRSIESCAPFRWFGPAGPLLHCIWSVDGASLDLDAQSMILYILSRNVPAALLSTAAIPFVGLGDQMLDLLMGAETRDFAMFITDTEVAVGAGELNQRLMIHPPFVDIGFRLFQPAPAAIALMQTAIGVAYHNPFLFADDVLNRFNLSLDMDFLLNASHGFISSEGWFAEDLKQRPQSTLLGNVSDPHLAGGIVLFSMRPFRMMPKWFRGNACREVCQTNLVCPPEALGSACGLMSNDLLLLRTLRDSFSLQHPAARSARPRLLQAGPSSCGTTSIAHFFSDAHGLRVAKNYVEGAEIRDHVRKELRRGTAPFGALDRFDVVVDAFDVVRVGVHFCSDNLGHGGRSCEHVHGDILEENLQEYREILESLHQAYPNLRFIHNSCNLNSWLQKRVYNCWPHLVTIGPGGDWEAFLDLWQTCCNPAFGPGSNVSCFSGEALGKLRMPRRLIKEDFAYPTCCEGMPFYQEAWRGVHQLLPSVIDARRLVPFHIVKDAPVKLSASLGLQMSILDYRTAKMEAKMNTVGFESGGMPKRMQGTKPNNMDSYKSRFETMGLASGGSATFAKSLQSNAQATTQKAIALGEAMGAGGARVPVVPDAGRTMEKMLEKFVNSQLEKHAVAAAERQNKEFKKEEKKKHKKKDKKKEKKKKKKSSSSSSSSSSDSGSEEEKMTETAAEECPKKAKKNDNKEAETSEKS</sequence>
<dbReference type="EMBL" id="CAMXCT010000706">
    <property type="protein sequence ID" value="CAI3982348.1"/>
    <property type="molecule type" value="Genomic_DNA"/>
</dbReference>
<dbReference type="AlphaFoldDB" id="A0A9P1BZY8"/>
<feature type="compositionally biased region" description="Low complexity" evidence="1">
    <location>
        <begin position="1214"/>
        <end position="1224"/>
    </location>
</feature>